<comment type="catalytic activity">
    <reaction evidence="12 13">
        <text>(S)-2,3,4,5-tetrahydrodipicolinate + NAD(+) + H2O = (2S,4S)-4-hydroxy-2,3,4,5-tetrahydrodipicolinate + NADH + H(+)</text>
        <dbReference type="Rhea" id="RHEA:35323"/>
        <dbReference type="ChEBI" id="CHEBI:15377"/>
        <dbReference type="ChEBI" id="CHEBI:15378"/>
        <dbReference type="ChEBI" id="CHEBI:16845"/>
        <dbReference type="ChEBI" id="CHEBI:57540"/>
        <dbReference type="ChEBI" id="CHEBI:57945"/>
        <dbReference type="ChEBI" id="CHEBI:67139"/>
        <dbReference type="EC" id="1.17.1.8"/>
    </reaction>
</comment>
<feature type="binding site" evidence="13">
    <location>
        <begin position="165"/>
        <end position="166"/>
    </location>
    <ligand>
        <name>(S)-2,3,4,5-tetrahydrodipicolinate</name>
        <dbReference type="ChEBI" id="CHEBI:16845"/>
    </ligand>
</feature>
<keyword evidence="4 13" id="KW-0521">NADP</keyword>
<feature type="binding site" evidence="13">
    <location>
        <begin position="98"/>
        <end position="100"/>
    </location>
    <ligand>
        <name>NAD(+)</name>
        <dbReference type="ChEBI" id="CHEBI:57540"/>
    </ligand>
</feature>
<dbReference type="PIRSF" id="PIRSF000161">
    <property type="entry name" value="DHPR"/>
    <property type="match status" value="1"/>
</dbReference>
<dbReference type="InterPro" id="IPR000846">
    <property type="entry name" value="DapB_N"/>
</dbReference>
<keyword evidence="6 13" id="KW-0560">Oxidoreductase</keyword>
<feature type="active site" description="Proton donor" evidence="13">
    <location>
        <position position="159"/>
    </location>
</feature>
<feature type="domain" description="Dihydrodipicolinate reductase N-terminal" evidence="14">
    <location>
        <begin position="3"/>
        <end position="125"/>
    </location>
</feature>
<sequence>MQRIAVMGAAGRMGKTLIEAVQLADSASLTAAIDRADSSLVGADVGELVAQGKMGVHLSGDLNAVLDQFDVLIDFTHPSVTLKNLEICRQAGKAMVIGTTGFTPQEKELLAEAGKQIPIVFAANFSVGVNLCLKLLDTAARVLGDDVDIEIIEAHHRHKVDAPSGTALRMGEVVANALGRDLQKVAVYGREGQTGARERETIGFATVRAGDVVGDHTVLFAAEGERVEITHKASSRMTFAKGAVRAALWLQSREAGLYDMQDVLGLN</sequence>
<comment type="pathway">
    <text evidence="9 13">Amino-acid biosynthesis; L-lysine biosynthesis via DAP pathway; (S)-tetrahydrodipicolinate from L-aspartate: step 4/4.</text>
</comment>
<feature type="binding site" evidence="13">
    <location>
        <position position="156"/>
    </location>
    <ligand>
        <name>(S)-2,3,4,5-tetrahydrodipicolinate</name>
        <dbReference type="ChEBI" id="CHEBI:16845"/>
    </ligand>
</feature>
<dbReference type="InterPro" id="IPR023940">
    <property type="entry name" value="DHDPR_bac"/>
</dbReference>
<evidence type="ECO:0000259" key="15">
    <source>
        <dbReference type="Pfam" id="PF05173"/>
    </source>
</evidence>
<feature type="active site" description="Proton donor/acceptor" evidence="13">
    <location>
        <position position="155"/>
    </location>
</feature>
<dbReference type="HAMAP" id="MF_00102">
    <property type="entry name" value="DapB"/>
    <property type="match status" value="1"/>
</dbReference>
<dbReference type="EC" id="1.17.1.8" evidence="10 13"/>
<evidence type="ECO:0000256" key="4">
    <source>
        <dbReference type="ARBA" id="ARBA00022857"/>
    </source>
</evidence>
<keyword evidence="17" id="KW-1185">Reference proteome</keyword>
<evidence type="ECO:0000256" key="9">
    <source>
        <dbReference type="ARBA" id="ARBA00037922"/>
    </source>
</evidence>
<proteinExistence type="inferred from homology"/>
<comment type="subcellular location">
    <subcellularLocation>
        <location evidence="13">Cytoplasm</location>
    </subcellularLocation>
</comment>
<dbReference type="SUPFAM" id="SSF55347">
    <property type="entry name" value="Glyceraldehyde-3-phosphate dehydrogenase-like, C-terminal domain"/>
    <property type="match status" value="1"/>
</dbReference>
<evidence type="ECO:0000256" key="13">
    <source>
        <dbReference type="HAMAP-Rule" id="MF_00102"/>
    </source>
</evidence>
<evidence type="ECO:0000256" key="12">
    <source>
        <dbReference type="ARBA" id="ARBA00049396"/>
    </source>
</evidence>
<name>A0ABZ2RIT0_ECTME</name>
<comment type="caution">
    <text evidence="13">Was originally thought to be a dihydrodipicolinate reductase (DHDPR), catalyzing the conversion of dihydrodipicolinate to tetrahydrodipicolinate. However, it was shown in E.coli that the substrate of the enzymatic reaction is not dihydrodipicolinate (DHDP) but in fact (2S,4S)-4-hydroxy-2,3,4,5-tetrahydrodipicolinic acid (HTPA), the product released by the DapA-catalyzed reaction.</text>
</comment>
<gene>
    <name evidence="13 16" type="primary">dapB</name>
    <name evidence="16" type="ORF">WG219_05480</name>
</gene>
<evidence type="ECO:0000256" key="10">
    <source>
        <dbReference type="ARBA" id="ARBA00038983"/>
    </source>
</evidence>
<feature type="domain" description="Dihydrodipicolinate reductase C-terminal" evidence="15">
    <location>
        <begin position="128"/>
        <end position="264"/>
    </location>
</feature>
<dbReference type="PROSITE" id="PS01298">
    <property type="entry name" value="DAPB"/>
    <property type="match status" value="1"/>
</dbReference>
<evidence type="ECO:0000256" key="5">
    <source>
        <dbReference type="ARBA" id="ARBA00022915"/>
    </source>
</evidence>
<evidence type="ECO:0000256" key="1">
    <source>
        <dbReference type="ARBA" id="ARBA00006642"/>
    </source>
</evidence>
<accession>A0ABZ2RIT0</accession>
<feature type="binding site" evidence="13">
    <location>
        <position position="35"/>
    </location>
    <ligand>
        <name>NADP(+)</name>
        <dbReference type="ChEBI" id="CHEBI:58349"/>
    </ligand>
</feature>
<dbReference type="GO" id="GO:0008839">
    <property type="term" value="F:4-hydroxy-tetrahydrodipicolinate reductase"/>
    <property type="evidence" value="ECO:0007669"/>
    <property type="project" value="UniProtKB-EC"/>
</dbReference>
<dbReference type="InterPro" id="IPR022664">
    <property type="entry name" value="DapB_N_CS"/>
</dbReference>
<feature type="binding site" evidence="13">
    <location>
        <begin position="122"/>
        <end position="125"/>
    </location>
    <ligand>
        <name>NAD(+)</name>
        <dbReference type="ChEBI" id="CHEBI:57540"/>
    </ligand>
</feature>
<dbReference type="Pfam" id="PF01113">
    <property type="entry name" value="DapB_N"/>
    <property type="match status" value="1"/>
</dbReference>
<evidence type="ECO:0000256" key="6">
    <source>
        <dbReference type="ARBA" id="ARBA00023002"/>
    </source>
</evidence>
<comment type="function">
    <text evidence="13">Catalyzes the conversion of 4-hydroxy-tetrahydrodipicolinate (HTPA) to tetrahydrodipicolinate.</text>
</comment>
<evidence type="ECO:0000256" key="7">
    <source>
        <dbReference type="ARBA" id="ARBA00023027"/>
    </source>
</evidence>
<dbReference type="PANTHER" id="PTHR20836:SF0">
    <property type="entry name" value="4-HYDROXY-TETRAHYDRODIPICOLINATE REDUCTASE 1, CHLOROPLASTIC-RELATED"/>
    <property type="match status" value="1"/>
</dbReference>
<feature type="binding site" evidence="13">
    <location>
        <position position="34"/>
    </location>
    <ligand>
        <name>NAD(+)</name>
        <dbReference type="ChEBI" id="CHEBI:57540"/>
    </ligand>
</feature>
<evidence type="ECO:0000256" key="2">
    <source>
        <dbReference type="ARBA" id="ARBA00022490"/>
    </source>
</evidence>
<dbReference type="EMBL" id="CP148074">
    <property type="protein sequence ID" value="WXL26925.1"/>
    <property type="molecule type" value="Genomic_DNA"/>
</dbReference>
<dbReference type="CDD" id="cd02274">
    <property type="entry name" value="DHDPR_N"/>
    <property type="match status" value="1"/>
</dbReference>
<dbReference type="Gene3D" id="3.40.50.720">
    <property type="entry name" value="NAD(P)-binding Rossmann-like Domain"/>
    <property type="match status" value="1"/>
</dbReference>
<dbReference type="InterPro" id="IPR036291">
    <property type="entry name" value="NAD(P)-bd_dom_sf"/>
</dbReference>
<reference evidence="16 17" key="1">
    <citation type="submission" date="2024-03" db="EMBL/GenBank/DDBJ databases">
        <title>Complete genome of BD2.</title>
        <authorList>
            <person name="Cao G."/>
        </authorList>
    </citation>
    <scope>NUCLEOTIDE SEQUENCE [LARGE SCALE GENOMIC DNA]</scope>
    <source>
        <strain evidence="16 17">BD2</strain>
    </source>
</reference>
<keyword evidence="5 13" id="KW-0220">Diaminopimelate biosynthesis</keyword>
<organism evidence="16 17">
    <name type="scientific">Ectopseudomonas mendocina</name>
    <name type="common">Pseudomonas mendocina</name>
    <dbReference type="NCBI Taxonomy" id="300"/>
    <lineage>
        <taxon>Bacteria</taxon>
        <taxon>Pseudomonadati</taxon>
        <taxon>Pseudomonadota</taxon>
        <taxon>Gammaproteobacteria</taxon>
        <taxon>Pseudomonadales</taxon>
        <taxon>Pseudomonadaceae</taxon>
        <taxon>Ectopseudomonas</taxon>
    </lineage>
</organism>
<comment type="similarity">
    <text evidence="1 13">Belongs to the DapB family.</text>
</comment>
<dbReference type="SUPFAM" id="SSF51735">
    <property type="entry name" value="NAD(P)-binding Rossmann-fold domains"/>
    <property type="match status" value="1"/>
</dbReference>
<evidence type="ECO:0000256" key="8">
    <source>
        <dbReference type="ARBA" id="ARBA00023154"/>
    </source>
</evidence>
<evidence type="ECO:0000256" key="11">
    <source>
        <dbReference type="ARBA" id="ARBA00049080"/>
    </source>
</evidence>
<dbReference type="Pfam" id="PF05173">
    <property type="entry name" value="DapB_C"/>
    <property type="match status" value="1"/>
</dbReference>
<comment type="subunit">
    <text evidence="13">Homotetramer.</text>
</comment>
<keyword evidence="3 13" id="KW-0028">Amino-acid biosynthesis</keyword>
<feature type="binding site" evidence="13">
    <location>
        <begin position="8"/>
        <end position="13"/>
    </location>
    <ligand>
        <name>NAD(+)</name>
        <dbReference type="ChEBI" id="CHEBI:57540"/>
    </ligand>
</feature>
<evidence type="ECO:0000256" key="3">
    <source>
        <dbReference type="ARBA" id="ARBA00022605"/>
    </source>
</evidence>
<evidence type="ECO:0000259" key="14">
    <source>
        <dbReference type="Pfam" id="PF01113"/>
    </source>
</evidence>
<keyword evidence="8 13" id="KW-0457">Lysine biosynthesis</keyword>
<evidence type="ECO:0000313" key="16">
    <source>
        <dbReference type="EMBL" id="WXL26925.1"/>
    </source>
</evidence>
<keyword evidence="7 13" id="KW-0520">NAD</keyword>
<dbReference type="InterPro" id="IPR022663">
    <property type="entry name" value="DapB_C"/>
</dbReference>
<dbReference type="NCBIfam" id="TIGR00036">
    <property type="entry name" value="dapB"/>
    <property type="match status" value="1"/>
</dbReference>
<dbReference type="Gene3D" id="3.30.360.10">
    <property type="entry name" value="Dihydrodipicolinate Reductase, domain 2"/>
    <property type="match status" value="1"/>
</dbReference>
<dbReference type="Proteomes" id="UP001476583">
    <property type="component" value="Chromosome"/>
</dbReference>
<evidence type="ECO:0000313" key="17">
    <source>
        <dbReference type="Proteomes" id="UP001476583"/>
    </source>
</evidence>
<keyword evidence="2 13" id="KW-0963">Cytoplasm</keyword>
<dbReference type="PANTHER" id="PTHR20836">
    <property type="entry name" value="DIHYDRODIPICOLINATE REDUCTASE"/>
    <property type="match status" value="1"/>
</dbReference>
<protein>
    <recommendedName>
        <fullName evidence="10 13">4-hydroxy-tetrahydrodipicolinate reductase</fullName>
        <shortName evidence="13">HTPA reductase</shortName>
        <ecNumber evidence="10 13">1.17.1.8</ecNumber>
    </recommendedName>
</protein>
<comment type="catalytic activity">
    <reaction evidence="11 13">
        <text>(S)-2,3,4,5-tetrahydrodipicolinate + NADP(+) + H2O = (2S,4S)-4-hydroxy-2,3,4,5-tetrahydrodipicolinate + NADPH + H(+)</text>
        <dbReference type="Rhea" id="RHEA:35331"/>
        <dbReference type="ChEBI" id="CHEBI:15377"/>
        <dbReference type="ChEBI" id="CHEBI:15378"/>
        <dbReference type="ChEBI" id="CHEBI:16845"/>
        <dbReference type="ChEBI" id="CHEBI:57783"/>
        <dbReference type="ChEBI" id="CHEBI:58349"/>
        <dbReference type="ChEBI" id="CHEBI:67139"/>
        <dbReference type="EC" id="1.17.1.8"/>
    </reaction>
</comment>